<evidence type="ECO:0000259" key="2">
    <source>
        <dbReference type="PROSITE" id="PS51444"/>
    </source>
</evidence>
<dbReference type="InterPro" id="IPR015425">
    <property type="entry name" value="FH2_Formin"/>
</dbReference>
<name>A0A8W8KM33_MAGGI</name>
<accession>A0A8W8KM33</accession>
<dbReference type="Proteomes" id="UP000005408">
    <property type="component" value="Unassembled WGS sequence"/>
</dbReference>
<feature type="coiled-coil region" evidence="1">
    <location>
        <begin position="74"/>
        <end position="101"/>
    </location>
</feature>
<keyword evidence="1" id="KW-0175">Coiled coil</keyword>
<dbReference type="PANTHER" id="PTHR46345:SF8">
    <property type="entry name" value="FORMIN 3, ISOFORM B"/>
    <property type="match status" value="1"/>
</dbReference>
<reference evidence="3" key="1">
    <citation type="submission" date="2022-08" db="UniProtKB">
        <authorList>
            <consortium name="EnsemblMetazoa"/>
        </authorList>
    </citation>
    <scope>IDENTIFICATION</scope>
    <source>
        <strain evidence="3">05x7-T-G4-1.051#20</strain>
    </source>
</reference>
<dbReference type="SUPFAM" id="SSF101447">
    <property type="entry name" value="Formin homology 2 domain (FH2 domain)"/>
    <property type="match status" value="1"/>
</dbReference>
<dbReference type="PANTHER" id="PTHR46345">
    <property type="entry name" value="INVERTED FORMIN-2"/>
    <property type="match status" value="1"/>
</dbReference>
<dbReference type="EnsemblMetazoa" id="G24197.1">
    <property type="protein sequence ID" value="G24197.1:cds"/>
    <property type="gene ID" value="G24197"/>
</dbReference>
<dbReference type="AlphaFoldDB" id="A0A8W8KM33"/>
<feature type="domain" description="FH2" evidence="2">
    <location>
        <begin position="1"/>
        <end position="100"/>
    </location>
</feature>
<proteinExistence type="predicted"/>
<organism evidence="3 4">
    <name type="scientific">Magallana gigas</name>
    <name type="common">Pacific oyster</name>
    <name type="synonym">Crassostrea gigas</name>
    <dbReference type="NCBI Taxonomy" id="29159"/>
    <lineage>
        <taxon>Eukaryota</taxon>
        <taxon>Metazoa</taxon>
        <taxon>Spiralia</taxon>
        <taxon>Lophotrochozoa</taxon>
        <taxon>Mollusca</taxon>
        <taxon>Bivalvia</taxon>
        <taxon>Autobranchia</taxon>
        <taxon>Pteriomorphia</taxon>
        <taxon>Ostreida</taxon>
        <taxon>Ostreoidea</taxon>
        <taxon>Ostreidae</taxon>
        <taxon>Magallana</taxon>
    </lineage>
</organism>
<evidence type="ECO:0000313" key="3">
    <source>
        <dbReference type="EnsemblMetazoa" id="G24197.1:cds"/>
    </source>
</evidence>
<dbReference type="PROSITE" id="PS51444">
    <property type="entry name" value="FH2"/>
    <property type="match status" value="1"/>
</dbReference>
<dbReference type="Gene3D" id="1.20.58.2220">
    <property type="entry name" value="Formin, FH2 domain"/>
    <property type="match status" value="1"/>
</dbReference>
<dbReference type="InterPro" id="IPR042201">
    <property type="entry name" value="FH2_Formin_sf"/>
</dbReference>
<evidence type="ECO:0000313" key="4">
    <source>
        <dbReference type="Proteomes" id="UP000005408"/>
    </source>
</evidence>
<feature type="coiled-coil region" evidence="1">
    <location>
        <begin position="23"/>
        <end position="50"/>
    </location>
</feature>
<protein>
    <recommendedName>
        <fullName evidence="2">FH2 domain-containing protein</fullName>
    </recommendedName>
</protein>
<sequence>MFLKSQLRIYFLFFFANRFTEFLEEDDADLEETQDVIERIRKQATRLAQHFCENEKKFNLDEFLSTFRQFCGKVKACQQELETQRQKEETEEKRRKAQEDKVDRRKVCFNPSTKTEDRKIVDNIVDEIRRGKVLRRLSSSEKEQCDGRDVAIPIAADKARFLVQWLVTIVLNLTCCCA</sequence>
<keyword evidence="4" id="KW-1185">Reference proteome</keyword>
<evidence type="ECO:0000256" key="1">
    <source>
        <dbReference type="SAM" id="Coils"/>
    </source>
</evidence>